<protein>
    <recommendedName>
        <fullName evidence="4">Peptidase S8/S53 domain-containing protein</fullName>
    </recommendedName>
</protein>
<dbReference type="InterPro" id="IPR000209">
    <property type="entry name" value="Peptidase_S8/S53_dom"/>
</dbReference>
<dbReference type="GO" id="GO:0006508">
    <property type="term" value="P:proteolysis"/>
    <property type="evidence" value="ECO:0007669"/>
    <property type="project" value="UniProtKB-KW"/>
</dbReference>
<proteinExistence type="predicted"/>
<dbReference type="Gene3D" id="3.40.50.200">
    <property type="entry name" value="Peptidase S8/S53 domain"/>
    <property type="match status" value="1"/>
</dbReference>
<evidence type="ECO:0000313" key="5">
    <source>
        <dbReference type="EMBL" id="GAJ07566.1"/>
    </source>
</evidence>
<evidence type="ECO:0000256" key="1">
    <source>
        <dbReference type="ARBA" id="ARBA00022670"/>
    </source>
</evidence>
<dbReference type="PROSITE" id="PS51892">
    <property type="entry name" value="SUBTILASE"/>
    <property type="match status" value="1"/>
</dbReference>
<comment type="caution">
    <text evidence="5">The sequence shown here is derived from an EMBL/GenBank/DDBJ whole genome shotgun (WGS) entry which is preliminary data.</text>
</comment>
<dbReference type="EMBL" id="BARW01033234">
    <property type="protein sequence ID" value="GAJ07566.1"/>
    <property type="molecule type" value="Genomic_DNA"/>
</dbReference>
<evidence type="ECO:0000256" key="2">
    <source>
        <dbReference type="ARBA" id="ARBA00022801"/>
    </source>
</evidence>
<evidence type="ECO:0000256" key="3">
    <source>
        <dbReference type="ARBA" id="ARBA00022825"/>
    </source>
</evidence>
<dbReference type="Pfam" id="PF00082">
    <property type="entry name" value="Peptidase_S8"/>
    <property type="match status" value="1"/>
</dbReference>
<dbReference type="PRINTS" id="PR00723">
    <property type="entry name" value="SUBTILISIN"/>
</dbReference>
<dbReference type="SUPFAM" id="SSF52743">
    <property type="entry name" value="Subtilisin-like"/>
    <property type="match status" value="1"/>
</dbReference>
<keyword evidence="3" id="KW-0720">Serine protease</keyword>
<dbReference type="InterPro" id="IPR015500">
    <property type="entry name" value="Peptidase_S8_subtilisin-rel"/>
</dbReference>
<accession>X1V5X7</accession>
<keyword evidence="2" id="KW-0378">Hydrolase</keyword>
<dbReference type="AlphaFoldDB" id="X1V5X7"/>
<feature type="domain" description="Peptidase S8/S53" evidence="4">
    <location>
        <begin position="106"/>
        <end position="157"/>
    </location>
</feature>
<reference evidence="5" key="1">
    <citation type="journal article" date="2014" name="Front. Microbiol.">
        <title>High frequency of phylogenetically diverse reductive dehalogenase-homologous genes in deep subseafloor sedimentary metagenomes.</title>
        <authorList>
            <person name="Kawai M."/>
            <person name="Futagami T."/>
            <person name="Toyoda A."/>
            <person name="Takaki Y."/>
            <person name="Nishi S."/>
            <person name="Hori S."/>
            <person name="Arai W."/>
            <person name="Tsubouchi T."/>
            <person name="Morono Y."/>
            <person name="Uchiyama I."/>
            <person name="Ito T."/>
            <person name="Fujiyama A."/>
            <person name="Inagaki F."/>
            <person name="Takami H."/>
        </authorList>
    </citation>
    <scope>NUCLEOTIDE SEQUENCE</scope>
    <source>
        <strain evidence="5">Expedition CK06-06</strain>
    </source>
</reference>
<sequence>MRYAVTSKVLTVSQLQTEVQRHGGKNLRVANASKQVFCDLDDVNVNKLRAIGCSVNRVGGVRTNIMPPIVTPPLPVAAAPVYSPEQLIWATGLEELRAISEPPLYGEGMNLAIIDTGIRETHEKINGHVVYSKNYTAFPMRDGLDHGTGVASIVFGSCTIMFNSKLKGS</sequence>
<dbReference type="InterPro" id="IPR036852">
    <property type="entry name" value="Peptidase_S8/S53_dom_sf"/>
</dbReference>
<keyword evidence="1" id="KW-0645">Protease</keyword>
<name>X1V5X7_9ZZZZ</name>
<gene>
    <name evidence="5" type="ORF">S12H4_52385</name>
</gene>
<organism evidence="5">
    <name type="scientific">marine sediment metagenome</name>
    <dbReference type="NCBI Taxonomy" id="412755"/>
    <lineage>
        <taxon>unclassified sequences</taxon>
        <taxon>metagenomes</taxon>
        <taxon>ecological metagenomes</taxon>
    </lineage>
</organism>
<evidence type="ECO:0000259" key="4">
    <source>
        <dbReference type="Pfam" id="PF00082"/>
    </source>
</evidence>
<dbReference type="GO" id="GO:0004252">
    <property type="term" value="F:serine-type endopeptidase activity"/>
    <property type="evidence" value="ECO:0007669"/>
    <property type="project" value="InterPro"/>
</dbReference>